<feature type="compositionally biased region" description="Basic and acidic residues" evidence="1">
    <location>
        <begin position="20"/>
        <end position="32"/>
    </location>
</feature>
<dbReference type="Proteomes" id="UP000523955">
    <property type="component" value="Unassembled WGS sequence"/>
</dbReference>
<feature type="compositionally biased region" description="Polar residues" evidence="1">
    <location>
        <begin position="33"/>
        <end position="46"/>
    </location>
</feature>
<protein>
    <submittedName>
        <fullName evidence="2">Uncharacterized protein</fullName>
    </submittedName>
</protein>
<dbReference type="RefSeq" id="WP_185253126.1">
    <property type="nucleotide sequence ID" value="NZ_JACKXE010000001.1"/>
</dbReference>
<gene>
    <name evidence="2" type="ORF">H5V45_11960</name>
</gene>
<dbReference type="AlphaFoldDB" id="A0A7X0VCA1"/>
<evidence type="ECO:0000256" key="1">
    <source>
        <dbReference type="SAM" id="MobiDB-lite"/>
    </source>
</evidence>
<dbReference type="EMBL" id="JACKXE010000001">
    <property type="protein sequence ID" value="MBB6628033.1"/>
    <property type="molecule type" value="Genomic_DNA"/>
</dbReference>
<evidence type="ECO:0000313" key="2">
    <source>
        <dbReference type="EMBL" id="MBB6628033.1"/>
    </source>
</evidence>
<accession>A0A7X0VCA1</accession>
<name>A0A7X0VCA1_9ACTN</name>
<proteinExistence type="predicted"/>
<sequence length="46" mass="5180">MRDHEMTSGLTMHWVSVTDSRGRTHMEARWGNETHSTSPAQTSHAA</sequence>
<reference evidence="2 3" key="1">
    <citation type="submission" date="2020-08" db="EMBL/GenBank/DDBJ databases">
        <authorList>
            <person name="Seo M.-J."/>
        </authorList>
    </citation>
    <scope>NUCLEOTIDE SEQUENCE [LARGE SCALE GENOMIC DNA]</scope>
    <source>
        <strain evidence="2 3">KIGAM211</strain>
    </source>
</reference>
<organism evidence="2 3">
    <name type="scientific">Nocardioides luti</name>
    <dbReference type="NCBI Taxonomy" id="2761101"/>
    <lineage>
        <taxon>Bacteria</taxon>
        <taxon>Bacillati</taxon>
        <taxon>Actinomycetota</taxon>
        <taxon>Actinomycetes</taxon>
        <taxon>Propionibacteriales</taxon>
        <taxon>Nocardioidaceae</taxon>
        <taxon>Nocardioides</taxon>
    </lineage>
</organism>
<comment type="caution">
    <text evidence="2">The sequence shown here is derived from an EMBL/GenBank/DDBJ whole genome shotgun (WGS) entry which is preliminary data.</text>
</comment>
<keyword evidence="3" id="KW-1185">Reference proteome</keyword>
<evidence type="ECO:0000313" key="3">
    <source>
        <dbReference type="Proteomes" id="UP000523955"/>
    </source>
</evidence>
<feature type="region of interest" description="Disordered" evidence="1">
    <location>
        <begin position="1"/>
        <end position="46"/>
    </location>
</feature>